<dbReference type="PANTHER" id="PTHR24177:SF304">
    <property type="entry name" value="ANKYRIN REPEAT-CONTAINING DOMAIN, PGG DOMAIN PROTEIN-RELATED"/>
    <property type="match status" value="1"/>
</dbReference>
<feature type="transmembrane region" description="Helical" evidence="2">
    <location>
        <begin position="467"/>
        <end position="486"/>
    </location>
</feature>
<feature type="transmembrane region" description="Helical" evidence="2">
    <location>
        <begin position="552"/>
        <end position="574"/>
    </location>
</feature>
<dbReference type="Pfam" id="PF12796">
    <property type="entry name" value="Ank_2"/>
    <property type="match status" value="1"/>
</dbReference>
<keyword evidence="2" id="KW-0472">Membrane</keyword>
<name>A0AAF0XC77_DAUCS</name>
<keyword evidence="1" id="KW-0040">ANK repeat</keyword>
<accession>A0AAF0XC77</accession>
<protein>
    <recommendedName>
        <fullName evidence="3">PGG domain-containing protein</fullName>
    </recommendedName>
</protein>
<dbReference type="Gene3D" id="1.25.40.20">
    <property type="entry name" value="Ankyrin repeat-containing domain"/>
    <property type="match status" value="1"/>
</dbReference>
<evidence type="ECO:0000259" key="3">
    <source>
        <dbReference type="Pfam" id="PF13962"/>
    </source>
</evidence>
<gene>
    <name evidence="4" type="ORF">DCAR_0623831</name>
</gene>
<reference evidence="4" key="2">
    <citation type="submission" date="2022-03" db="EMBL/GenBank/DDBJ databases">
        <title>Draft title - Genomic analysis of global carrot germplasm unveils the trajectory of domestication and the origin of high carotenoid orange carrot.</title>
        <authorList>
            <person name="Iorizzo M."/>
            <person name="Ellison S."/>
            <person name="Senalik D."/>
            <person name="Macko-Podgorni A."/>
            <person name="Grzebelus D."/>
            <person name="Bostan H."/>
            <person name="Rolling W."/>
            <person name="Curaba J."/>
            <person name="Simon P."/>
        </authorList>
    </citation>
    <scope>NUCLEOTIDE SEQUENCE</scope>
    <source>
        <tissue evidence="4">Leaf</tissue>
    </source>
</reference>
<dbReference type="Proteomes" id="UP000077755">
    <property type="component" value="Chromosome 6"/>
</dbReference>
<proteinExistence type="predicted"/>
<dbReference type="PROSITE" id="PS50297">
    <property type="entry name" value="ANK_REP_REGION"/>
    <property type="match status" value="1"/>
</dbReference>
<reference evidence="4" key="1">
    <citation type="journal article" date="2016" name="Nat. Genet.">
        <title>A high-quality carrot genome assembly provides new insights into carotenoid accumulation and asterid genome evolution.</title>
        <authorList>
            <person name="Iorizzo M."/>
            <person name="Ellison S."/>
            <person name="Senalik D."/>
            <person name="Zeng P."/>
            <person name="Satapoomin P."/>
            <person name="Huang J."/>
            <person name="Bowman M."/>
            <person name="Iovene M."/>
            <person name="Sanseverino W."/>
            <person name="Cavagnaro P."/>
            <person name="Yildiz M."/>
            <person name="Macko-Podgorni A."/>
            <person name="Moranska E."/>
            <person name="Grzebelus E."/>
            <person name="Grzebelus D."/>
            <person name="Ashrafi H."/>
            <person name="Zheng Z."/>
            <person name="Cheng S."/>
            <person name="Spooner D."/>
            <person name="Van Deynze A."/>
            <person name="Simon P."/>
        </authorList>
    </citation>
    <scope>NUCLEOTIDE SEQUENCE</scope>
    <source>
        <tissue evidence="4">Leaf</tissue>
    </source>
</reference>
<dbReference type="PROSITE" id="PS50088">
    <property type="entry name" value="ANK_REPEAT"/>
    <property type="match status" value="1"/>
</dbReference>
<evidence type="ECO:0000313" key="5">
    <source>
        <dbReference type="Proteomes" id="UP000077755"/>
    </source>
</evidence>
<dbReference type="GO" id="GO:0016020">
    <property type="term" value="C:membrane"/>
    <property type="evidence" value="ECO:0007669"/>
    <property type="project" value="TreeGrafter"/>
</dbReference>
<evidence type="ECO:0000313" key="4">
    <source>
        <dbReference type="EMBL" id="WOH04422.1"/>
    </source>
</evidence>
<organism evidence="4 5">
    <name type="scientific">Daucus carota subsp. sativus</name>
    <name type="common">Carrot</name>
    <dbReference type="NCBI Taxonomy" id="79200"/>
    <lineage>
        <taxon>Eukaryota</taxon>
        <taxon>Viridiplantae</taxon>
        <taxon>Streptophyta</taxon>
        <taxon>Embryophyta</taxon>
        <taxon>Tracheophyta</taxon>
        <taxon>Spermatophyta</taxon>
        <taxon>Magnoliopsida</taxon>
        <taxon>eudicotyledons</taxon>
        <taxon>Gunneridae</taxon>
        <taxon>Pentapetalae</taxon>
        <taxon>asterids</taxon>
        <taxon>campanulids</taxon>
        <taxon>Apiales</taxon>
        <taxon>Apiaceae</taxon>
        <taxon>Apioideae</taxon>
        <taxon>Scandiceae</taxon>
        <taxon>Daucinae</taxon>
        <taxon>Daucus</taxon>
        <taxon>Daucus sect. Daucus</taxon>
    </lineage>
</organism>
<feature type="transmembrane region" description="Helical" evidence="2">
    <location>
        <begin position="580"/>
        <end position="599"/>
    </location>
</feature>
<dbReference type="SMART" id="SM00248">
    <property type="entry name" value="ANK"/>
    <property type="match status" value="3"/>
</dbReference>
<evidence type="ECO:0000256" key="2">
    <source>
        <dbReference type="SAM" id="Phobius"/>
    </source>
</evidence>
<keyword evidence="2" id="KW-0812">Transmembrane</keyword>
<sequence length="626" mass="70543">MFITVARTSPMANGNSLINYLKIYKAAIEDDWETAESIFKEENYDLYTYFSYDLETPLHIAVGTNTSHRFVQELVDWIMRLDEPQMLRICNSNGDIALHYAATVGNTQAAKLLINKDPEMAQITNDDGYTPLTLAAKYSQKEMLCYLLGVTKDVVGERGTSPYQGQFGADLLGFTILADFYDVALYLVKKYPDLVMEENNIYTDLVTALQVLAAKPYAFQSGCKLGFWERIICSWIPATEERAVESPDSRSSMLITAQNQINKASYGFNVLFWSVLQNLAPHIKQMHRNKVWYIQTKELVKLMCSTVINKGDKSLAWEVLGSTVSTGVKYGIHELVEECCRQYPLVIKYDVGGLNLFVAAIKERQEKVYNLVYQLSGHKVFTANKFDYMGTALHFAGELAPVHRLNTVTGAALQMQRELQWFKEVEKFIIPSIKGNLNHEWKTPKMVFTIEHRELHKEAQQWMKDTSSSATVVAALIVTIAFAAIFTVPGGNNEKGKPLFSNDAVFILFAISDAIALFSSSTSVMMLLAVLNSRFAEEDFLYSLPKRLALGLISLFISIAATMVTFSATLSLVLHDKVQWVAAPIILLASIPVTLFLLLQYPLLEELVRSTYGRGIFYRQNKLLLH</sequence>
<dbReference type="InterPro" id="IPR026961">
    <property type="entry name" value="PGG_dom"/>
</dbReference>
<dbReference type="PANTHER" id="PTHR24177">
    <property type="entry name" value="CASKIN"/>
    <property type="match status" value="1"/>
</dbReference>
<dbReference type="EMBL" id="CP093348">
    <property type="protein sequence ID" value="WOH04422.1"/>
    <property type="molecule type" value="Genomic_DNA"/>
</dbReference>
<feature type="transmembrane region" description="Helical" evidence="2">
    <location>
        <begin position="506"/>
        <end position="531"/>
    </location>
</feature>
<dbReference type="InterPro" id="IPR036770">
    <property type="entry name" value="Ankyrin_rpt-contain_sf"/>
</dbReference>
<dbReference type="Pfam" id="PF13962">
    <property type="entry name" value="PGG"/>
    <property type="match status" value="1"/>
</dbReference>
<feature type="domain" description="PGG" evidence="3">
    <location>
        <begin position="461"/>
        <end position="572"/>
    </location>
</feature>
<dbReference type="AlphaFoldDB" id="A0AAF0XC77"/>
<dbReference type="InterPro" id="IPR002110">
    <property type="entry name" value="Ankyrin_rpt"/>
</dbReference>
<feature type="repeat" description="ANK" evidence="1">
    <location>
        <begin position="93"/>
        <end position="125"/>
    </location>
</feature>
<dbReference type="KEGG" id="dcr:108227380"/>
<dbReference type="SUPFAM" id="SSF48403">
    <property type="entry name" value="Ankyrin repeat"/>
    <property type="match status" value="1"/>
</dbReference>
<evidence type="ECO:0000256" key="1">
    <source>
        <dbReference type="PROSITE-ProRule" id="PRU00023"/>
    </source>
</evidence>
<keyword evidence="5" id="KW-1185">Reference proteome</keyword>
<keyword evidence="2" id="KW-1133">Transmembrane helix</keyword>